<feature type="compositionally biased region" description="Polar residues" evidence="1">
    <location>
        <begin position="150"/>
        <end position="163"/>
    </location>
</feature>
<gene>
    <name evidence="3" type="ORF">DORFOR_02767</name>
</gene>
<dbReference type="eggNOG" id="COG0739">
    <property type="taxonomic scope" value="Bacteria"/>
</dbReference>
<dbReference type="InterPro" id="IPR050570">
    <property type="entry name" value="Cell_wall_metabolism_enzyme"/>
</dbReference>
<evidence type="ECO:0000259" key="2">
    <source>
        <dbReference type="Pfam" id="PF01551"/>
    </source>
</evidence>
<feature type="region of interest" description="Disordered" evidence="1">
    <location>
        <begin position="1"/>
        <end position="30"/>
    </location>
</feature>
<dbReference type="PaxDb" id="411461-DORFOR_02767"/>
<feature type="compositionally biased region" description="Basic and acidic residues" evidence="1">
    <location>
        <begin position="1"/>
        <end position="17"/>
    </location>
</feature>
<dbReference type="AlphaFoldDB" id="B0G905"/>
<evidence type="ECO:0000313" key="3">
    <source>
        <dbReference type="EMBL" id="EDR46159.1"/>
    </source>
</evidence>
<proteinExistence type="predicted"/>
<dbReference type="SUPFAM" id="SSF51261">
    <property type="entry name" value="Duplicated hybrid motif"/>
    <property type="match status" value="1"/>
</dbReference>
<feature type="compositionally biased region" description="Low complexity" evidence="1">
    <location>
        <begin position="106"/>
        <end position="149"/>
    </location>
</feature>
<feature type="compositionally biased region" description="Polar residues" evidence="1">
    <location>
        <begin position="82"/>
        <end position="97"/>
    </location>
</feature>
<organism evidence="3 4">
    <name type="scientific">Dorea formicigenerans ATCC 27755</name>
    <dbReference type="NCBI Taxonomy" id="411461"/>
    <lineage>
        <taxon>Bacteria</taxon>
        <taxon>Bacillati</taxon>
        <taxon>Bacillota</taxon>
        <taxon>Clostridia</taxon>
        <taxon>Lachnospirales</taxon>
        <taxon>Lachnospiraceae</taxon>
        <taxon>Dorea</taxon>
    </lineage>
</organism>
<feature type="compositionally biased region" description="Basic residues" evidence="1">
    <location>
        <begin position="21"/>
        <end position="30"/>
    </location>
</feature>
<dbReference type="Pfam" id="PF01551">
    <property type="entry name" value="Peptidase_M23"/>
    <property type="match status" value="1"/>
</dbReference>
<dbReference type="GO" id="GO:0004222">
    <property type="term" value="F:metalloendopeptidase activity"/>
    <property type="evidence" value="ECO:0007669"/>
    <property type="project" value="TreeGrafter"/>
</dbReference>
<dbReference type="EMBL" id="AAXA02000015">
    <property type="protein sequence ID" value="EDR46159.1"/>
    <property type="molecule type" value="Genomic_DNA"/>
</dbReference>
<accession>B0G905</accession>
<dbReference type="InterPro" id="IPR016047">
    <property type="entry name" value="M23ase_b-sheet_dom"/>
</dbReference>
<name>B0G905_9FIRM</name>
<dbReference type="InterPro" id="IPR011055">
    <property type="entry name" value="Dup_hybrid_motif"/>
</dbReference>
<dbReference type="PANTHER" id="PTHR21666">
    <property type="entry name" value="PEPTIDASE-RELATED"/>
    <property type="match status" value="1"/>
</dbReference>
<sequence>MKMNDNNKMDRGKEHAGPKKMTPRQKQKRNRKATLAAVLCFVAAIAIVGTYTMRDYKTVKKEGELAKAQLEEQKKALEEASQEASGNAQKDSASESGTDGAGTGGKAQKSGSGAGTAGTASKNAATAGNTDGSGNNGNQDGNSQTNGSQQAARTAGSASSANFTSDSKMIWPVSGTVLMNYSMDKTVYFATLDQYKYNPALVISGAEGDQVLCGAPGIIKSIDVTAQTGTTVTVDLGNGYEVLYGQLKEVPVKVGDQVEAKSILGYIGQPTKYYSVEGCNVYMELRKDGTPINPVDYMTKR</sequence>
<evidence type="ECO:0000256" key="1">
    <source>
        <dbReference type="SAM" id="MobiDB-lite"/>
    </source>
</evidence>
<protein>
    <submittedName>
        <fullName evidence="3">Peptidase, M23 family</fullName>
    </submittedName>
</protein>
<dbReference type="Gene3D" id="2.70.70.10">
    <property type="entry name" value="Glucose Permease (Domain IIA)"/>
    <property type="match status" value="1"/>
</dbReference>
<reference evidence="3 4" key="2">
    <citation type="submission" date="2007-10" db="EMBL/GenBank/DDBJ databases">
        <authorList>
            <person name="Fulton L."/>
            <person name="Clifton S."/>
            <person name="Fulton B."/>
            <person name="Xu J."/>
            <person name="Minx P."/>
            <person name="Pepin K.H."/>
            <person name="Johnson M."/>
            <person name="Thiruvilangam P."/>
            <person name="Bhonagiri V."/>
            <person name="Nash W.E."/>
            <person name="Wang C."/>
            <person name="Mardis E.R."/>
            <person name="Wilson R.K."/>
        </authorList>
    </citation>
    <scope>NUCLEOTIDE SEQUENCE [LARGE SCALE GENOMIC DNA]</scope>
    <source>
        <strain evidence="3 4">ATCC 27755</strain>
    </source>
</reference>
<dbReference type="STRING" id="411461.DORFOR_02767"/>
<dbReference type="Proteomes" id="UP000005359">
    <property type="component" value="Unassembled WGS sequence"/>
</dbReference>
<dbReference type="PANTHER" id="PTHR21666:SF270">
    <property type="entry name" value="MUREIN HYDROLASE ACTIVATOR ENVC"/>
    <property type="match status" value="1"/>
</dbReference>
<evidence type="ECO:0000313" key="4">
    <source>
        <dbReference type="Proteomes" id="UP000005359"/>
    </source>
</evidence>
<dbReference type="CDD" id="cd12797">
    <property type="entry name" value="M23_peptidase"/>
    <property type="match status" value="1"/>
</dbReference>
<feature type="domain" description="M23ase beta-sheet core" evidence="2">
    <location>
        <begin position="200"/>
        <end position="294"/>
    </location>
</feature>
<comment type="caution">
    <text evidence="3">The sequence shown here is derived from an EMBL/GenBank/DDBJ whole genome shotgun (WGS) entry which is preliminary data.</text>
</comment>
<reference evidence="3 4" key="1">
    <citation type="submission" date="2007-10" db="EMBL/GenBank/DDBJ databases">
        <title>Draft genome sequence of Dorea formicigenerans(ATCC 27755).</title>
        <authorList>
            <person name="Sudarsanam P."/>
            <person name="Ley R."/>
            <person name="Guruge J."/>
            <person name="Turnbaugh P.J."/>
            <person name="Mahowald M."/>
            <person name="Liep D."/>
            <person name="Gordon J."/>
        </authorList>
    </citation>
    <scope>NUCLEOTIDE SEQUENCE [LARGE SCALE GENOMIC DNA]</scope>
    <source>
        <strain evidence="3 4">ATCC 27755</strain>
    </source>
</reference>
<feature type="region of interest" description="Disordered" evidence="1">
    <location>
        <begin position="74"/>
        <end position="163"/>
    </location>
</feature>